<dbReference type="Pfam" id="PF13419">
    <property type="entry name" value="HAD_2"/>
    <property type="match status" value="1"/>
</dbReference>
<gene>
    <name evidence="2" type="ORF">PGLA_01765</name>
</gene>
<feature type="transmembrane region" description="Helical" evidence="1">
    <location>
        <begin position="251"/>
        <end position="271"/>
    </location>
</feature>
<evidence type="ECO:0000313" key="2">
    <source>
        <dbReference type="EMBL" id="OAB46144.1"/>
    </source>
</evidence>
<dbReference type="InterPro" id="IPR006439">
    <property type="entry name" value="HAD-SF_hydro_IA"/>
</dbReference>
<dbReference type="SUPFAM" id="SSF56784">
    <property type="entry name" value="HAD-like"/>
    <property type="match status" value="1"/>
</dbReference>
<keyword evidence="1" id="KW-0472">Membrane</keyword>
<organism evidence="2 3">
    <name type="scientific">Paenibacillus glacialis</name>
    <dbReference type="NCBI Taxonomy" id="494026"/>
    <lineage>
        <taxon>Bacteria</taxon>
        <taxon>Bacillati</taxon>
        <taxon>Bacillota</taxon>
        <taxon>Bacilli</taxon>
        <taxon>Bacillales</taxon>
        <taxon>Paenibacillaceae</taxon>
        <taxon>Paenibacillus</taxon>
    </lineage>
</organism>
<dbReference type="InterPro" id="IPR025238">
    <property type="entry name" value="DUF4184"/>
</dbReference>
<reference evidence="2 3" key="1">
    <citation type="submission" date="2016-03" db="EMBL/GenBank/DDBJ databases">
        <title>Draft genome sequence of Paenibacillus glacialis DSM 22343.</title>
        <authorList>
            <person name="Shin S.-K."/>
            <person name="Yi H."/>
        </authorList>
    </citation>
    <scope>NUCLEOTIDE SEQUENCE [LARGE SCALE GENOMIC DNA]</scope>
    <source>
        <strain evidence="2 3">DSM 22343</strain>
    </source>
</reference>
<dbReference type="InterPro" id="IPR050155">
    <property type="entry name" value="HAD-like_hydrolase_sf"/>
</dbReference>
<dbReference type="InterPro" id="IPR041492">
    <property type="entry name" value="HAD_2"/>
</dbReference>
<evidence type="ECO:0008006" key="4">
    <source>
        <dbReference type="Google" id="ProtNLM"/>
    </source>
</evidence>
<protein>
    <recommendedName>
        <fullName evidence="4">Hydrolase</fullName>
    </recommendedName>
</protein>
<accession>A0A168NVK3</accession>
<dbReference type="RefSeq" id="WP_068527800.1">
    <property type="nucleotide sequence ID" value="NZ_LVJH01000002.1"/>
</dbReference>
<feature type="transmembrane region" description="Helical" evidence="1">
    <location>
        <begin position="199"/>
        <end position="218"/>
    </location>
</feature>
<keyword evidence="1" id="KW-1133">Transmembrane helix</keyword>
<dbReference type="Gene3D" id="3.40.50.1000">
    <property type="entry name" value="HAD superfamily/HAD-like"/>
    <property type="match status" value="1"/>
</dbReference>
<dbReference type="GO" id="GO:0006281">
    <property type="term" value="P:DNA repair"/>
    <property type="evidence" value="ECO:0007669"/>
    <property type="project" value="TreeGrafter"/>
</dbReference>
<keyword evidence="3" id="KW-1185">Reference proteome</keyword>
<dbReference type="STRING" id="494026.PGLA_01765"/>
<dbReference type="Proteomes" id="UP000076967">
    <property type="component" value="Unassembled WGS sequence"/>
</dbReference>
<dbReference type="PANTHER" id="PTHR43434:SF1">
    <property type="entry name" value="PHOSPHOGLYCOLATE PHOSPHATASE"/>
    <property type="match status" value="1"/>
</dbReference>
<evidence type="ECO:0000256" key="1">
    <source>
        <dbReference type="SAM" id="Phobius"/>
    </source>
</evidence>
<keyword evidence="1" id="KW-0812">Transmembrane</keyword>
<dbReference type="AlphaFoldDB" id="A0A168NVK3"/>
<comment type="caution">
    <text evidence="2">The sequence shown here is derived from an EMBL/GenBank/DDBJ whole genome shotgun (WGS) entry which is preliminary data.</text>
</comment>
<evidence type="ECO:0000313" key="3">
    <source>
        <dbReference type="Proteomes" id="UP000076967"/>
    </source>
</evidence>
<dbReference type="InterPro" id="IPR023214">
    <property type="entry name" value="HAD_sf"/>
</dbReference>
<name>A0A168NVK3_9BACL</name>
<dbReference type="Pfam" id="PF13803">
    <property type="entry name" value="DUF4184"/>
    <property type="match status" value="1"/>
</dbReference>
<dbReference type="InterPro" id="IPR036412">
    <property type="entry name" value="HAD-like_sf"/>
</dbReference>
<proteinExistence type="predicted"/>
<dbReference type="EMBL" id="LVJH01000002">
    <property type="protein sequence ID" value="OAB46144.1"/>
    <property type="molecule type" value="Genomic_DNA"/>
</dbReference>
<dbReference type="GO" id="GO:0008967">
    <property type="term" value="F:phosphoglycolate phosphatase activity"/>
    <property type="evidence" value="ECO:0007669"/>
    <property type="project" value="TreeGrafter"/>
</dbReference>
<dbReference type="NCBIfam" id="TIGR01509">
    <property type="entry name" value="HAD-SF-IA-v3"/>
    <property type="match status" value="1"/>
</dbReference>
<dbReference type="NCBIfam" id="TIGR01549">
    <property type="entry name" value="HAD-SF-IA-v1"/>
    <property type="match status" value="1"/>
</dbReference>
<sequence>MVTMPQEIMNLLKELTLLHIKMVIITNKSRKCLDICLKNLGITDFFITTIAGDEVTQPKPDPEGIYKAIQMMNLRSDEVVFVGDSNADITAGKSANILTVGAHWFGTVQNTEFSIEPDHIFTRTEELKSFINICIYPCEKGWIDIPFTFAHPLYAAPLKLLKPKYVSLTGIILGSMAPDFEYFMALEPYQIMGHTTKGLFIQAIPLSLLLAYIFHRLIKVPLTHNLPPLFNMDKKSNGIIQDWNLSTVRSWIIFIVSVMIGFYSHVLLDGFTHKSGYVSRFFL</sequence>
<dbReference type="PANTHER" id="PTHR43434">
    <property type="entry name" value="PHOSPHOGLYCOLATE PHOSPHATASE"/>
    <property type="match status" value="1"/>
</dbReference>